<dbReference type="InterPro" id="IPR043502">
    <property type="entry name" value="DNA/RNA_pol_sf"/>
</dbReference>
<dbReference type="KEGG" id="nai:NECAME_15587"/>
<dbReference type="Proteomes" id="UP000053676">
    <property type="component" value="Unassembled WGS sequence"/>
</dbReference>
<dbReference type="GeneID" id="25355613"/>
<evidence type="ECO:0000256" key="1">
    <source>
        <dbReference type="SAM" id="MobiDB-lite"/>
    </source>
</evidence>
<dbReference type="PANTHER" id="PTHR47331">
    <property type="entry name" value="PHD-TYPE DOMAIN-CONTAINING PROTEIN"/>
    <property type="match status" value="1"/>
</dbReference>
<dbReference type="EMBL" id="KI669189">
    <property type="protein sequence ID" value="ETN68867.1"/>
    <property type="molecule type" value="Genomic_DNA"/>
</dbReference>
<feature type="region of interest" description="Disordered" evidence="1">
    <location>
        <begin position="245"/>
        <end position="268"/>
    </location>
</feature>
<dbReference type="OMA" id="WNSNSHE"/>
<dbReference type="CTD" id="25355613"/>
<keyword evidence="4" id="KW-1185">Reference proteome</keyword>
<evidence type="ECO:0000313" key="3">
    <source>
        <dbReference type="EMBL" id="ETN68867.1"/>
    </source>
</evidence>
<dbReference type="SUPFAM" id="SSF56672">
    <property type="entry name" value="DNA/RNA polymerases"/>
    <property type="match status" value="1"/>
</dbReference>
<dbReference type="Pfam" id="PF00078">
    <property type="entry name" value="RVT_1"/>
    <property type="match status" value="1"/>
</dbReference>
<accession>W2SJE9</accession>
<feature type="domain" description="Reverse transcriptase" evidence="2">
    <location>
        <begin position="97"/>
        <end position="215"/>
    </location>
</feature>
<dbReference type="AlphaFoldDB" id="W2SJE9"/>
<proteinExistence type="predicted"/>
<organism evidence="3 4">
    <name type="scientific">Necator americanus</name>
    <name type="common">Human hookworm</name>
    <dbReference type="NCBI Taxonomy" id="51031"/>
    <lineage>
        <taxon>Eukaryota</taxon>
        <taxon>Metazoa</taxon>
        <taxon>Ecdysozoa</taxon>
        <taxon>Nematoda</taxon>
        <taxon>Chromadorea</taxon>
        <taxon>Rhabditida</taxon>
        <taxon>Rhabditina</taxon>
        <taxon>Rhabditomorpha</taxon>
        <taxon>Strongyloidea</taxon>
        <taxon>Ancylostomatidae</taxon>
        <taxon>Bunostominae</taxon>
        <taxon>Necator</taxon>
    </lineage>
</organism>
<evidence type="ECO:0000259" key="2">
    <source>
        <dbReference type="Pfam" id="PF00078"/>
    </source>
</evidence>
<dbReference type="PANTHER" id="PTHR47331:SF1">
    <property type="entry name" value="GAG-LIKE PROTEIN"/>
    <property type="match status" value="1"/>
</dbReference>
<name>W2SJE9_NECAM</name>
<reference evidence="4" key="1">
    <citation type="journal article" date="2014" name="Nat. Genet.">
        <title>Genome of the human hookworm Necator americanus.</title>
        <authorList>
            <person name="Tang Y.T."/>
            <person name="Gao X."/>
            <person name="Rosa B.A."/>
            <person name="Abubucker S."/>
            <person name="Hallsworth-Pepin K."/>
            <person name="Martin J."/>
            <person name="Tyagi R."/>
            <person name="Heizer E."/>
            <person name="Zhang X."/>
            <person name="Bhonagiri-Palsikar V."/>
            <person name="Minx P."/>
            <person name="Warren W.C."/>
            <person name="Wang Q."/>
            <person name="Zhan B."/>
            <person name="Hotez P.J."/>
            <person name="Sternberg P.W."/>
            <person name="Dougall A."/>
            <person name="Gaze S.T."/>
            <person name="Mulvenna J."/>
            <person name="Sotillo J."/>
            <person name="Ranganathan S."/>
            <person name="Rabelo E.M."/>
            <person name="Wilson R.K."/>
            <person name="Felgner P.L."/>
            <person name="Bethony J."/>
            <person name="Hawdon J.M."/>
            <person name="Gasser R.B."/>
            <person name="Loukas A."/>
            <person name="Mitreva M."/>
        </authorList>
    </citation>
    <scope>NUCLEOTIDE SEQUENCE [LARGE SCALE GENOMIC DNA]</scope>
</reference>
<dbReference type="OrthoDB" id="5920525at2759"/>
<gene>
    <name evidence="3" type="ORF">NECAME_15587</name>
</gene>
<protein>
    <recommendedName>
        <fullName evidence="2">Reverse transcriptase domain-containing protein</fullName>
    </recommendedName>
</protein>
<dbReference type="InterPro" id="IPR000477">
    <property type="entry name" value="RT_dom"/>
</dbReference>
<evidence type="ECO:0000313" key="4">
    <source>
        <dbReference type="Proteomes" id="UP000053676"/>
    </source>
</evidence>
<sequence>MSASPDIVKQYHDTIETQLNQVIIERVDETRESDGDVVHYLAHRAVVTPHKTTTKLRIVFDASAHLKDSPSLNDVLHRGPVMFPKVCDILLRFRIGNVAITSDVEKAFLQVRIHPQDRDATRFIWLKDPSLPVVPDNMVKYCSSRVTFGLICSPFLLAGTIKHHLENYATNKNVAREIERNTYVDNVVLTSPSTTDAVNLYRESKRIFEDMNMNLREFLSNDEDVKQHIAAKDLIHKSRVATEQPYGLSNDFNQKTLGHARKDEQSTP</sequence>